<dbReference type="RefSeq" id="WP_194136126.1">
    <property type="nucleotide sequence ID" value="NZ_JADFFK010000014.1"/>
</dbReference>
<evidence type="ECO:0000259" key="4">
    <source>
        <dbReference type="PROSITE" id="PS50949"/>
    </source>
</evidence>
<proteinExistence type="predicted"/>
<dbReference type="Pfam" id="PF00392">
    <property type="entry name" value="GntR"/>
    <property type="match status" value="1"/>
</dbReference>
<dbReference type="Gene3D" id="1.20.120.530">
    <property type="entry name" value="GntR ligand-binding domain-like"/>
    <property type="match status" value="1"/>
</dbReference>
<evidence type="ECO:0000256" key="3">
    <source>
        <dbReference type="ARBA" id="ARBA00023163"/>
    </source>
</evidence>
<protein>
    <submittedName>
        <fullName evidence="5">GntR family transcriptional regulator</fullName>
    </submittedName>
</protein>
<accession>A0ABR9X5N6</accession>
<dbReference type="PANTHER" id="PTHR43537">
    <property type="entry name" value="TRANSCRIPTIONAL REGULATOR, GNTR FAMILY"/>
    <property type="match status" value="1"/>
</dbReference>
<keyword evidence="2" id="KW-0238">DNA-binding</keyword>
<dbReference type="PANTHER" id="PTHR43537:SF39">
    <property type="entry name" value="HTH-TYPE TRANSCRIPTIONAL REGULATOR MCBR"/>
    <property type="match status" value="1"/>
</dbReference>
<reference evidence="5 6" key="1">
    <citation type="journal article" date="2021" name="Int. J. Syst. Evol. Microbiol.">
        <title>Salipiger mangrovisoli sp. nov., isolated from mangrove soil and the proposal for the reclassification of Paraphaeobacter pallidus as Salipiger pallidus comb. nov.</title>
        <authorList>
            <person name="Du J."/>
            <person name="Liu Y."/>
            <person name="Pei T."/>
            <person name="Deng M.R."/>
            <person name="Zhu H."/>
        </authorList>
    </citation>
    <scope>NUCLEOTIDE SEQUENCE [LARGE SCALE GENOMIC DNA]</scope>
    <source>
        <strain evidence="5 6">6D45A</strain>
    </source>
</reference>
<gene>
    <name evidence="5" type="ORF">IQ782_18420</name>
</gene>
<evidence type="ECO:0000256" key="1">
    <source>
        <dbReference type="ARBA" id="ARBA00023015"/>
    </source>
</evidence>
<dbReference type="Proteomes" id="UP000607796">
    <property type="component" value="Unassembled WGS sequence"/>
</dbReference>
<sequence>MTEQGATTGTWTRKISRENLSETAYQSIRTALMHARLLPGTKLRLRQLAEEFGISATPMREALIRLVQEKALHLDARGTAVVPELTLDELHEIRGIRLMLEGDCAARAAVRAGVRGATELKEIHDGIPAALAADNFAEAVNLNTAFHLSLCRLAELPITYDIIEGLWVRCGPILSHLYDDGLPPHDGEHPHLSIIQAIRHGDAERARAHLQADILRMGAGLDRFATRPS</sequence>
<dbReference type="SUPFAM" id="SSF48008">
    <property type="entry name" value="GntR ligand-binding domain-like"/>
    <property type="match status" value="1"/>
</dbReference>
<dbReference type="SMART" id="SM00895">
    <property type="entry name" value="FCD"/>
    <property type="match status" value="1"/>
</dbReference>
<organism evidence="5 6">
    <name type="scientific">Salipiger mangrovisoli</name>
    <dbReference type="NCBI Taxonomy" id="2865933"/>
    <lineage>
        <taxon>Bacteria</taxon>
        <taxon>Pseudomonadati</taxon>
        <taxon>Pseudomonadota</taxon>
        <taxon>Alphaproteobacteria</taxon>
        <taxon>Rhodobacterales</taxon>
        <taxon>Roseobacteraceae</taxon>
        <taxon>Salipiger</taxon>
    </lineage>
</organism>
<evidence type="ECO:0000256" key="2">
    <source>
        <dbReference type="ARBA" id="ARBA00023125"/>
    </source>
</evidence>
<dbReference type="InterPro" id="IPR008920">
    <property type="entry name" value="TF_FadR/GntR_C"/>
</dbReference>
<dbReference type="EMBL" id="JADFFK010000014">
    <property type="protein sequence ID" value="MBE9638834.1"/>
    <property type="molecule type" value="Genomic_DNA"/>
</dbReference>
<dbReference type="PROSITE" id="PS50949">
    <property type="entry name" value="HTH_GNTR"/>
    <property type="match status" value="1"/>
</dbReference>
<evidence type="ECO:0000313" key="5">
    <source>
        <dbReference type="EMBL" id="MBE9638834.1"/>
    </source>
</evidence>
<evidence type="ECO:0000313" key="6">
    <source>
        <dbReference type="Proteomes" id="UP000607796"/>
    </source>
</evidence>
<dbReference type="InterPro" id="IPR036390">
    <property type="entry name" value="WH_DNA-bd_sf"/>
</dbReference>
<dbReference type="InterPro" id="IPR000524">
    <property type="entry name" value="Tscrpt_reg_HTH_GntR"/>
</dbReference>
<keyword evidence="1" id="KW-0805">Transcription regulation</keyword>
<dbReference type="SMART" id="SM00345">
    <property type="entry name" value="HTH_GNTR"/>
    <property type="match status" value="1"/>
</dbReference>
<comment type="caution">
    <text evidence="5">The sequence shown here is derived from an EMBL/GenBank/DDBJ whole genome shotgun (WGS) entry which is preliminary data.</text>
</comment>
<keyword evidence="6" id="KW-1185">Reference proteome</keyword>
<dbReference type="InterPro" id="IPR011711">
    <property type="entry name" value="GntR_C"/>
</dbReference>
<dbReference type="InterPro" id="IPR036388">
    <property type="entry name" value="WH-like_DNA-bd_sf"/>
</dbReference>
<feature type="domain" description="HTH gntR-type" evidence="4">
    <location>
        <begin position="18"/>
        <end position="84"/>
    </location>
</feature>
<dbReference type="SUPFAM" id="SSF46785">
    <property type="entry name" value="Winged helix' DNA-binding domain"/>
    <property type="match status" value="1"/>
</dbReference>
<dbReference type="Pfam" id="PF07729">
    <property type="entry name" value="FCD"/>
    <property type="match status" value="1"/>
</dbReference>
<name>A0ABR9X5N6_9RHOB</name>
<keyword evidence="3" id="KW-0804">Transcription</keyword>
<dbReference type="Gene3D" id="1.10.10.10">
    <property type="entry name" value="Winged helix-like DNA-binding domain superfamily/Winged helix DNA-binding domain"/>
    <property type="match status" value="1"/>
</dbReference>